<dbReference type="GO" id="GO:0005096">
    <property type="term" value="F:GTPase activator activity"/>
    <property type="evidence" value="ECO:0007669"/>
    <property type="project" value="TreeGrafter"/>
</dbReference>
<comment type="caution">
    <text evidence="1">The sequence shown here is derived from an EMBL/GenBank/DDBJ whole genome shotgun (WGS) entry which is preliminary data.</text>
</comment>
<dbReference type="Proteomes" id="UP000004810">
    <property type="component" value="Unassembled WGS sequence"/>
</dbReference>
<dbReference type="GO" id="GO:0005938">
    <property type="term" value="C:cell cortex"/>
    <property type="evidence" value="ECO:0007669"/>
    <property type="project" value="TreeGrafter"/>
</dbReference>
<dbReference type="GO" id="GO:1903479">
    <property type="term" value="P:mitotic actomyosin contractile ring assembly actin filament organization"/>
    <property type="evidence" value="ECO:0007669"/>
    <property type="project" value="TreeGrafter"/>
</dbReference>
<dbReference type="EMBL" id="ADBV01011132">
    <property type="protein sequence ID" value="EJW75078.1"/>
    <property type="molecule type" value="Genomic_DNA"/>
</dbReference>
<proteinExistence type="predicted"/>
<dbReference type="GO" id="GO:0051015">
    <property type="term" value="F:actin filament binding"/>
    <property type="evidence" value="ECO:0007669"/>
    <property type="project" value="TreeGrafter"/>
</dbReference>
<evidence type="ECO:0000313" key="2">
    <source>
        <dbReference type="Proteomes" id="UP000004810"/>
    </source>
</evidence>
<dbReference type="AlphaFoldDB" id="J9DZ68"/>
<dbReference type="PANTHER" id="PTHR14149:SF14">
    <property type="entry name" value="CALPONIN-HOMOLOGY (CH) DOMAIN-CONTAINING PROTEIN"/>
    <property type="match status" value="1"/>
</dbReference>
<reference evidence="2" key="1">
    <citation type="submission" date="2012-08" db="EMBL/GenBank/DDBJ databases">
        <title>The Genome Sequence of Wuchereria bancrofti.</title>
        <authorList>
            <person name="Nutman T.B."/>
            <person name="Fink D.L."/>
            <person name="Russ C."/>
            <person name="Young S."/>
            <person name="Zeng Q."/>
            <person name="Koehrsen M."/>
            <person name="Alvarado L."/>
            <person name="Berlin A."/>
            <person name="Chapman S.B."/>
            <person name="Chen Z."/>
            <person name="Freedman E."/>
            <person name="Gellesch M."/>
            <person name="Goldberg J."/>
            <person name="Griggs A."/>
            <person name="Gujja S."/>
            <person name="Heilman E.R."/>
            <person name="Heiman D."/>
            <person name="Hepburn T."/>
            <person name="Howarth C."/>
            <person name="Jen D."/>
            <person name="Larson L."/>
            <person name="Lewis B."/>
            <person name="Mehta T."/>
            <person name="Park D."/>
            <person name="Pearson M."/>
            <person name="Roberts A."/>
            <person name="Saif S."/>
            <person name="Shea T."/>
            <person name="Shenoy N."/>
            <person name="Sisk P."/>
            <person name="Stolte C."/>
            <person name="Sykes S."/>
            <person name="Walk T."/>
            <person name="White J."/>
            <person name="Yandava C."/>
            <person name="Haas B."/>
            <person name="Henn M.R."/>
            <person name="Nusbaum C."/>
            <person name="Birren B."/>
        </authorList>
    </citation>
    <scope>NUCLEOTIDE SEQUENCE [LARGE SCALE GENOMIC DNA]</scope>
    <source>
        <strain evidence="2">NA</strain>
    </source>
</reference>
<dbReference type="GO" id="GO:0005516">
    <property type="term" value="F:calmodulin binding"/>
    <property type="evidence" value="ECO:0007669"/>
    <property type="project" value="TreeGrafter"/>
</dbReference>
<evidence type="ECO:0000313" key="1">
    <source>
        <dbReference type="EMBL" id="EJW75078.1"/>
    </source>
</evidence>
<gene>
    <name evidence="1" type="ORF">WUBG_14015</name>
</gene>
<protein>
    <submittedName>
        <fullName evidence="1">Uncharacterized protein</fullName>
    </submittedName>
</protein>
<accession>J9DZ68</accession>
<organism evidence="1 2">
    <name type="scientific">Wuchereria bancrofti</name>
    <dbReference type="NCBI Taxonomy" id="6293"/>
    <lineage>
        <taxon>Eukaryota</taxon>
        <taxon>Metazoa</taxon>
        <taxon>Ecdysozoa</taxon>
        <taxon>Nematoda</taxon>
        <taxon>Chromadorea</taxon>
        <taxon>Rhabditida</taxon>
        <taxon>Spirurina</taxon>
        <taxon>Spiruromorpha</taxon>
        <taxon>Filarioidea</taxon>
        <taxon>Onchocercidae</taxon>
        <taxon>Wuchereria</taxon>
    </lineage>
</organism>
<sequence>MINDKDEIDQKDGNDNEIAEKAATKIQQWWKKRLFSKNFDELKISDKPSLRVVRQFVSLLLHTRNDETENEELEKNRLYATKLINSNQYLEEKMMDLDDKILKIPINKIEFQSKIYN</sequence>
<name>J9DZ68_WUCBA</name>
<dbReference type="PANTHER" id="PTHR14149">
    <property type="entry name" value="RAS GTPASE-ACTIVATING PROTEIN WITH IQ MOTIF"/>
    <property type="match status" value="1"/>
</dbReference>